<accession>A0ABQ8TCV4</accession>
<sequence>MVGLCEGDNEPLGCLKAISSRSSLVHRYETDNEEVSRNNSLRVLSQVTWMVLIPCFLSNLPIFPEVEHEMEFTGEGQYGPALQSVTIYCANPEARRIPEPISADYTKVMVTASIQVKISCECGKCYTDQMEHTIMEHCKEHQHSIRLYYSNKSMVAQHSLEIGHKMDFDTTTVMDKALGYWDLVIKEDIEIQLDANNINRDGGLQLSIVWKPVVNMLRPTRTRQDVRTSLADKAKVPEGFLVVLPYPSIIPLSLFTSIFITINSIYPKWCIVMQYCDWHTDNVSLRRWRTFSWVKGRSNETSQDIEPAQLNRHHIDES</sequence>
<evidence type="ECO:0008006" key="3">
    <source>
        <dbReference type="Google" id="ProtNLM"/>
    </source>
</evidence>
<comment type="caution">
    <text evidence="1">The sequence shown here is derived from an EMBL/GenBank/DDBJ whole genome shotgun (WGS) entry which is preliminary data.</text>
</comment>
<gene>
    <name evidence="1" type="ORF">ANN_05335</name>
</gene>
<evidence type="ECO:0000313" key="2">
    <source>
        <dbReference type="Proteomes" id="UP001148838"/>
    </source>
</evidence>
<protein>
    <recommendedName>
        <fullName evidence="3">C2H2-type domain-containing protein</fullName>
    </recommendedName>
</protein>
<evidence type="ECO:0000313" key="1">
    <source>
        <dbReference type="EMBL" id="KAJ4443660.1"/>
    </source>
</evidence>
<organism evidence="1 2">
    <name type="scientific">Periplaneta americana</name>
    <name type="common">American cockroach</name>
    <name type="synonym">Blatta americana</name>
    <dbReference type="NCBI Taxonomy" id="6978"/>
    <lineage>
        <taxon>Eukaryota</taxon>
        <taxon>Metazoa</taxon>
        <taxon>Ecdysozoa</taxon>
        <taxon>Arthropoda</taxon>
        <taxon>Hexapoda</taxon>
        <taxon>Insecta</taxon>
        <taxon>Pterygota</taxon>
        <taxon>Neoptera</taxon>
        <taxon>Polyneoptera</taxon>
        <taxon>Dictyoptera</taxon>
        <taxon>Blattodea</taxon>
        <taxon>Blattoidea</taxon>
        <taxon>Blattidae</taxon>
        <taxon>Blattinae</taxon>
        <taxon>Periplaneta</taxon>
    </lineage>
</organism>
<keyword evidence="2" id="KW-1185">Reference proteome</keyword>
<name>A0ABQ8TCV4_PERAM</name>
<dbReference type="Proteomes" id="UP001148838">
    <property type="component" value="Unassembled WGS sequence"/>
</dbReference>
<reference evidence="1 2" key="1">
    <citation type="journal article" date="2022" name="Allergy">
        <title>Genome assembly and annotation of Periplaneta americana reveal a comprehensive cockroach allergen profile.</title>
        <authorList>
            <person name="Wang L."/>
            <person name="Xiong Q."/>
            <person name="Saelim N."/>
            <person name="Wang L."/>
            <person name="Nong W."/>
            <person name="Wan A.T."/>
            <person name="Shi M."/>
            <person name="Liu X."/>
            <person name="Cao Q."/>
            <person name="Hui J.H.L."/>
            <person name="Sookrung N."/>
            <person name="Leung T.F."/>
            <person name="Tungtrongchitr A."/>
            <person name="Tsui S.K.W."/>
        </authorList>
    </citation>
    <scope>NUCLEOTIDE SEQUENCE [LARGE SCALE GENOMIC DNA]</scope>
    <source>
        <strain evidence="1">PWHHKU_190912</strain>
    </source>
</reference>
<dbReference type="EMBL" id="JAJSOF020000013">
    <property type="protein sequence ID" value="KAJ4443660.1"/>
    <property type="molecule type" value="Genomic_DNA"/>
</dbReference>
<proteinExistence type="predicted"/>